<evidence type="ECO:0000259" key="8">
    <source>
        <dbReference type="SMART" id="SM00827"/>
    </source>
</evidence>
<evidence type="ECO:0000256" key="2">
    <source>
        <dbReference type="ARBA" id="ARBA00018953"/>
    </source>
</evidence>
<evidence type="ECO:0000256" key="3">
    <source>
        <dbReference type="ARBA" id="ARBA00022679"/>
    </source>
</evidence>
<dbReference type="Pfam" id="PF00698">
    <property type="entry name" value="Acyl_transf_1"/>
    <property type="match status" value="1"/>
</dbReference>
<dbReference type="InterPro" id="IPR001227">
    <property type="entry name" value="Ac_transferase_dom_sf"/>
</dbReference>
<dbReference type="InterPro" id="IPR014043">
    <property type="entry name" value="Acyl_transferase_dom"/>
</dbReference>
<comment type="caution">
    <text evidence="9">The sequence shown here is derived from an EMBL/GenBank/DDBJ whole genome shotgun (WGS) entry which is preliminary data.</text>
</comment>
<gene>
    <name evidence="9" type="ORF">ENR59_02515</name>
</gene>
<proteinExistence type="inferred from homology"/>
<dbReference type="PANTHER" id="PTHR42681">
    <property type="entry name" value="MALONYL-COA-ACYL CARRIER PROTEIN TRANSACYLASE, MITOCHONDRIAL"/>
    <property type="match status" value="1"/>
</dbReference>
<dbReference type="AlphaFoldDB" id="A0A7C4AAE2"/>
<organism evidence="9">
    <name type="scientific">Fundidesulfovibrio putealis</name>
    <dbReference type="NCBI Taxonomy" id="270496"/>
    <lineage>
        <taxon>Bacteria</taxon>
        <taxon>Pseudomonadati</taxon>
        <taxon>Thermodesulfobacteriota</taxon>
        <taxon>Desulfovibrionia</taxon>
        <taxon>Desulfovibrionales</taxon>
        <taxon>Desulfovibrionaceae</taxon>
        <taxon>Fundidesulfovibrio</taxon>
    </lineage>
</organism>
<comment type="catalytic activity">
    <reaction evidence="5 6">
        <text>holo-[ACP] + malonyl-CoA = malonyl-[ACP] + CoA</text>
        <dbReference type="Rhea" id="RHEA:41792"/>
        <dbReference type="Rhea" id="RHEA-COMP:9623"/>
        <dbReference type="Rhea" id="RHEA-COMP:9685"/>
        <dbReference type="ChEBI" id="CHEBI:57287"/>
        <dbReference type="ChEBI" id="CHEBI:57384"/>
        <dbReference type="ChEBI" id="CHEBI:64479"/>
        <dbReference type="ChEBI" id="CHEBI:78449"/>
        <dbReference type="EC" id="2.3.1.39"/>
    </reaction>
</comment>
<feature type="domain" description="Malonyl-CoA:ACP transacylase (MAT)" evidence="8">
    <location>
        <begin position="38"/>
        <end position="337"/>
    </location>
</feature>
<dbReference type="InterPro" id="IPR024925">
    <property type="entry name" value="Malonyl_CoA-ACP_transAc"/>
</dbReference>
<dbReference type="EMBL" id="DSRP01000176">
    <property type="protein sequence ID" value="HGG91810.1"/>
    <property type="molecule type" value="Genomic_DNA"/>
</dbReference>
<evidence type="ECO:0000256" key="4">
    <source>
        <dbReference type="ARBA" id="ARBA00023315"/>
    </source>
</evidence>
<dbReference type="InterPro" id="IPR016036">
    <property type="entry name" value="Malonyl_transacylase_ACP-bd"/>
</dbReference>
<dbReference type="InterPro" id="IPR016035">
    <property type="entry name" value="Acyl_Trfase/lysoPLipase"/>
</dbReference>
<sequence>MAQELTPVKGCSTNAANDTLQCKEPHPVTNDARSAAVLFPGQGSQEKGMGRDLAEASSDAMDLWKQAEGLSGLALREIYWDGDDAAMADTRNLQPAMTVTTLNLWFALKGRLAPMGMAGHSLGEYAALAASGALAVRDVLELVCLRGRLMAEAGGSDGAMAAILKVSLEDVERIVARAAEAVGGTLIVANYNTPGQYVISGRKDAVDQAAGLCKEVKGRAIPLAVSGAFHSPMMAEAAAELAKVLAKADWRAPSVPVYPNVSGAAQSDPARLLELATRQMTSSVRWIDTMAAMYQDGARAFVEIGPKGVLTKMVAANLPGKDDLKALNVATAEAAEHFTLG</sequence>
<keyword evidence="3 6" id="KW-0808">Transferase</keyword>
<name>A0A7C4AAE2_9BACT</name>
<dbReference type="GO" id="GO:0005829">
    <property type="term" value="C:cytosol"/>
    <property type="evidence" value="ECO:0007669"/>
    <property type="project" value="TreeGrafter"/>
</dbReference>
<dbReference type="EC" id="2.3.1.39" evidence="1 6"/>
<dbReference type="InterPro" id="IPR050858">
    <property type="entry name" value="Mal-CoA-ACP_Trans/PKS_FabD"/>
</dbReference>
<reference evidence="9" key="1">
    <citation type="journal article" date="2020" name="mSystems">
        <title>Genome- and Community-Level Interaction Insights into Carbon Utilization and Element Cycling Functions of Hydrothermarchaeota in Hydrothermal Sediment.</title>
        <authorList>
            <person name="Zhou Z."/>
            <person name="Liu Y."/>
            <person name="Xu W."/>
            <person name="Pan J."/>
            <person name="Luo Z.H."/>
            <person name="Li M."/>
        </authorList>
    </citation>
    <scope>NUCLEOTIDE SEQUENCE [LARGE SCALE GENOMIC DNA]</scope>
    <source>
        <strain evidence="9">SpSt-413</strain>
    </source>
</reference>
<evidence type="ECO:0000256" key="5">
    <source>
        <dbReference type="ARBA" id="ARBA00048462"/>
    </source>
</evidence>
<feature type="active site" evidence="7">
    <location>
        <position position="121"/>
    </location>
</feature>
<dbReference type="SMART" id="SM00827">
    <property type="entry name" value="PKS_AT"/>
    <property type="match status" value="1"/>
</dbReference>
<dbReference type="SUPFAM" id="SSF55048">
    <property type="entry name" value="Probable ACP-binding domain of malonyl-CoA ACP transacylase"/>
    <property type="match status" value="1"/>
</dbReference>
<evidence type="ECO:0000256" key="1">
    <source>
        <dbReference type="ARBA" id="ARBA00013258"/>
    </source>
</evidence>
<feature type="active site" evidence="7">
    <location>
        <position position="230"/>
    </location>
</feature>
<dbReference type="GO" id="GO:0004314">
    <property type="term" value="F:[acyl-carrier-protein] S-malonyltransferase activity"/>
    <property type="evidence" value="ECO:0007669"/>
    <property type="project" value="UniProtKB-EC"/>
</dbReference>
<evidence type="ECO:0000256" key="6">
    <source>
        <dbReference type="PIRNR" id="PIRNR000446"/>
    </source>
</evidence>
<dbReference type="GO" id="GO:0006633">
    <property type="term" value="P:fatty acid biosynthetic process"/>
    <property type="evidence" value="ECO:0007669"/>
    <property type="project" value="TreeGrafter"/>
</dbReference>
<evidence type="ECO:0000313" key="9">
    <source>
        <dbReference type="EMBL" id="HGG91810.1"/>
    </source>
</evidence>
<comment type="similarity">
    <text evidence="6">Belongs to the fabD family.</text>
</comment>
<protein>
    <recommendedName>
        <fullName evidence="2 6">Malonyl CoA-acyl carrier protein transacylase</fullName>
        <ecNumber evidence="1 6">2.3.1.39</ecNumber>
    </recommendedName>
</protein>
<dbReference type="Gene3D" id="3.40.366.10">
    <property type="entry name" value="Malonyl-Coenzyme A Acyl Carrier Protein, domain 2"/>
    <property type="match status" value="1"/>
</dbReference>
<dbReference type="PIRSF" id="PIRSF000446">
    <property type="entry name" value="Mct"/>
    <property type="match status" value="1"/>
</dbReference>
<keyword evidence="4 6" id="KW-0012">Acyltransferase</keyword>
<dbReference type="Gene3D" id="3.30.70.250">
    <property type="entry name" value="Malonyl-CoA ACP transacylase, ACP-binding"/>
    <property type="match status" value="1"/>
</dbReference>
<dbReference type="SUPFAM" id="SSF52151">
    <property type="entry name" value="FabD/lysophospholipase-like"/>
    <property type="match status" value="1"/>
</dbReference>
<dbReference type="PANTHER" id="PTHR42681:SF1">
    <property type="entry name" value="MALONYL-COA-ACYL CARRIER PROTEIN TRANSACYLASE, MITOCHONDRIAL"/>
    <property type="match status" value="1"/>
</dbReference>
<accession>A0A7C4AAE2</accession>
<evidence type="ECO:0000256" key="7">
    <source>
        <dbReference type="PIRSR" id="PIRSR000446-1"/>
    </source>
</evidence>